<dbReference type="PANTHER" id="PTHR11405:SF53">
    <property type="entry name" value="CARBAMOYL-PHOSPHATE SYNTHASE [AMMONIA], MITOCHONDRIAL"/>
    <property type="match status" value="1"/>
</dbReference>
<dbReference type="AlphaFoldDB" id="A0A7W5FVC1"/>
<dbReference type="NCBIfam" id="NF003671">
    <property type="entry name" value="PRK05294.1"/>
    <property type="match status" value="1"/>
</dbReference>
<feature type="binding site" evidence="19">
    <location>
        <position position="299"/>
    </location>
    <ligand>
        <name>Mg(2+)</name>
        <dbReference type="ChEBI" id="CHEBI:18420"/>
        <label>2</label>
    </ligand>
</feature>
<dbReference type="Gene3D" id="3.30.470.20">
    <property type="entry name" value="ATP-grasp fold, B domain"/>
    <property type="match status" value="2"/>
</dbReference>
<dbReference type="InterPro" id="IPR006275">
    <property type="entry name" value="CPSase_lsu"/>
</dbReference>
<evidence type="ECO:0000256" key="10">
    <source>
        <dbReference type="ARBA" id="ARBA00022741"/>
    </source>
</evidence>
<evidence type="ECO:0000256" key="12">
    <source>
        <dbReference type="ARBA" id="ARBA00022842"/>
    </source>
</evidence>
<evidence type="ECO:0000256" key="15">
    <source>
        <dbReference type="ARBA" id="ARBA00047359"/>
    </source>
</evidence>
<feature type="binding site" evidence="19">
    <location>
        <position position="285"/>
    </location>
    <ligand>
        <name>ATP</name>
        <dbReference type="ChEBI" id="CHEBI:30616"/>
        <label>1</label>
    </ligand>
</feature>
<comment type="cofactor">
    <cofactor evidence="19">
        <name>Mg(2+)</name>
        <dbReference type="ChEBI" id="CHEBI:18420"/>
    </cofactor>
    <cofactor evidence="19">
        <name>Mn(2+)</name>
        <dbReference type="ChEBI" id="CHEBI:29035"/>
    </cofactor>
    <text evidence="19">Binds 4 Mg(2+) or Mn(2+) ions per subunit.</text>
</comment>
<comment type="pathway">
    <text evidence="3 19">Amino-acid biosynthesis; L-arginine biosynthesis; carbamoyl phosphate from bicarbonate: step 1/1.</text>
</comment>
<dbReference type="InterPro" id="IPR011607">
    <property type="entry name" value="MGS-like_dom"/>
</dbReference>
<evidence type="ECO:0000259" key="20">
    <source>
        <dbReference type="PROSITE" id="PS50975"/>
    </source>
</evidence>
<feature type="binding site" evidence="19">
    <location>
        <position position="783"/>
    </location>
    <ligand>
        <name>ATP</name>
        <dbReference type="ChEBI" id="CHEBI:30616"/>
        <label>2</label>
    </ligand>
</feature>
<dbReference type="PROSITE" id="PS51257">
    <property type="entry name" value="PROKAR_LIPOPROTEIN"/>
    <property type="match status" value="1"/>
</dbReference>
<keyword evidence="10 19" id="KW-0547">Nucleotide-binding</keyword>
<evidence type="ECO:0000256" key="3">
    <source>
        <dbReference type="ARBA" id="ARBA00005077"/>
    </source>
</evidence>
<feature type="binding site" evidence="19">
    <location>
        <position position="845"/>
    </location>
    <ligand>
        <name>Mg(2+)</name>
        <dbReference type="ChEBI" id="CHEBI:18420"/>
        <label>4</label>
    </ligand>
</feature>
<comment type="domain">
    <text evidence="19">The large subunit is composed of 2 ATP-grasp domains that are involved in binding the 2 ATP molecules needed for carbamoyl phosphate synthesis. The N-terminal ATP-grasp domain (referred to as the carboxyphosphate synthetic component) catalyzes the ATP-dependent phosphorylation of hydrogencarbonate to carboxyphosphate and the subsequent nucleophilic attack by ammonia to form a carbamate intermediate. The C-terminal ATP-grasp domain (referred to as the carbamoyl phosphate synthetic component) then catalyzes the phosphorylation of carbamate with the second ATP to form the end product carbamoyl phosphate. The reactive and unstable enzyme intermediates are sequentially channeled from one active site to the next through the interior of the protein over a distance of at least 96 A.</text>
</comment>
<feature type="binding site" evidence="19">
    <location>
        <position position="285"/>
    </location>
    <ligand>
        <name>Mn(2+)</name>
        <dbReference type="ChEBI" id="CHEBI:29035"/>
        <label>1</label>
    </ligand>
</feature>
<evidence type="ECO:0000256" key="11">
    <source>
        <dbReference type="ARBA" id="ARBA00022840"/>
    </source>
</evidence>
<dbReference type="SMART" id="SM00851">
    <property type="entry name" value="MGS"/>
    <property type="match status" value="1"/>
</dbReference>
<name>A0A7W5FVC1_9BURK</name>
<evidence type="ECO:0000256" key="14">
    <source>
        <dbReference type="ARBA" id="ARBA00023211"/>
    </source>
</evidence>
<dbReference type="Pfam" id="PF02786">
    <property type="entry name" value="CPSase_L_D2"/>
    <property type="match status" value="2"/>
</dbReference>
<dbReference type="EC" id="6.3.4.16" evidence="19"/>
<dbReference type="PROSITE" id="PS51855">
    <property type="entry name" value="MGS"/>
    <property type="match status" value="1"/>
</dbReference>
<dbReference type="Pfam" id="PF25596">
    <property type="entry name" value="CPSase_L_D1"/>
    <property type="match status" value="2"/>
</dbReference>
<dbReference type="UniPathway" id="UPA00068">
    <property type="reaction ID" value="UER00171"/>
</dbReference>
<dbReference type="FunFam" id="3.30.470.20:FF:000013">
    <property type="entry name" value="Carbamoyl-phosphate synthase large chain"/>
    <property type="match status" value="1"/>
</dbReference>
<feature type="binding site" evidence="19">
    <location>
        <position position="299"/>
    </location>
    <ligand>
        <name>Mn(2+)</name>
        <dbReference type="ChEBI" id="CHEBI:29035"/>
        <label>1</label>
    </ligand>
</feature>
<dbReference type="GO" id="GO:0005737">
    <property type="term" value="C:cytoplasm"/>
    <property type="evidence" value="ECO:0007669"/>
    <property type="project" value="TreeGrafter"/>
</dbReference>
<feature type="binding site" evidence="19">
    <location>
        <position position="845"/>
    </location>
    <ligand>
        <name>Mn(2+)</name>
        <dbReference type="ChEBI" id="CHEBI:29035"/>
        <label>4</label>
    </ligand>
</feature>
<dbReference type="InterPro" id="IPR011761">
    <property type="entry name" value="ATP-grasp"/>
</dbReference>
<evidence type="ECO:0000256" key="1">
    <source>
        <dbReference type="ARBA" id="ARBA00001936"/>
    </source>
</evidence>
<proteinExistence type="inferred from homology"/>
<comment type="subunit">
    <text evidence="18 19">Composed of two chains; the small (or glutamine) chain promotes the hydrolysis of glutamine to ammonia, which is used by the large (or ammonia) chain to synthesize carbamoyl phosphate. Tetramer of heterodimers (alpha,beta)4.</text>
</comment>
<gene>
    <name evidence="19" type="primary">carB</name>
    <name evidence="22" type="ORF">FHS03_003142</name>
</gene>
<dbReference type="FunFam" id="3.30.470.20:FF:000007">
    <property type="entry name" value="Carbamoyl-phosphate synthase large chain"/>
    <property type="match status" value="1"/>
</dbReference>
<reference evidence="22 23" key="1">
    <citation type="submission" date="2020-08" db="EMBL/GenBank/DDBJ databases">
        <title>Genomic Encyclopedia of Type Strains, Phase III (KMG-III): the genomes of soil and plant-associated and newly described type strains.</title>
        <authorList>
            <person name="Whitman W."/>
        </authorList>
    </citation>
    <scope>NUCLEOTIDE SEQUENCE [LARGE SCALE GENOMIC DNA]</scope>
    <source>
        <strain evidence="22 23">CECT 8897</strain>
    </source>
</reference>
<evidence type="ECO:0000259" key="21">
    <source>
        <dbReference type="PROSITE" id="PS51855"/>
    </source>
</evidence>
<dbReference type="NCBIfam" id="TIGR01369">
    <property type="entry name" value="CPSaseII_lrg"/>
    <property type="match status" value="1"/>
</dbReference>
<keyword evidence="12" id="KW-0460">Magnesium</keyword>
<dbReference type="SUPFAM" id="SSF52440">
    <property type="entry name" value="PreATP-grasp domain"/>
    <property type="match status" value="2"/>
</dbReference>
<evidence type="ECO:0000256" key="16">
    <source>
        <dbReference type="ARBA" id="ARBA00048816"/>
    </source>
</evidence>
<feature type="binding site" evidence="19">
    <location>
        <position position="843"/>
    </location>
    <ligand>
        <name>Mn(2+)</name>
        <dbReference type="ChEBI" id="CHEBI:29035"/>
        <label>4</label>
    </ligand>
</feature>
<dbReference type="InterPro" id="IPR036914">
    <property type="entry name" value="MGS-like_dom_sf"/>
</dbReference>
<evidence type="ECO:0000256" key="19">
    <source>
        <dbReference type="HAMAP-Rule" id="MF_01210"/>
    </source>
</evidence>
<feature type="binding site" evidence="19">
    <location>
        <position position="843"/>
    </location>
    <ligand>
        <name>Mn(2+)</name>
        <dbReference type="ChEBI" id="CHEBI:29035"/>
        <label>3</label>
    </ligand>
</feature>
<keyword evidence="23" id="KW-1185">Reference proteome</keyword>
<feature type="binding site" evidence="19">
    <location>
        <position position="782"/>
    </location>
    <ligand>
        <name>ATP</name>
        <dbReference type="ChEBI" id="CHEBI:30616"/>
        <label>2</label>
    </ligand>
</feature>
<dbReference type="InterPro" id="IPR005479">
    <property type="entry name" value="CPAse_ATP-bd"/>
</dbReference>
<feature type="binding site" evidence="19">
    <location>
        <position position="843"/>
    </location>
    <ligand>
        <name>Mg(2+)</name>
        <dbReference type="ChEBI" id="CHEBI:18420"/>
        <label>3</label>
    </ligand>
</feature>
<dbReference type="InterPro" id="IPR016185">
    <property type="entry name" value="PreATP-grasp_dom_sf"/>
</dbReference>
<keyword evidence="13 19" id="KW-0665">Pyrimidine biosynthesis</keyword>
<keyword evidence="14" id="KW-0464">Manganese</keyword>
<keyword evidence="5 19" id="KW-0055">Arginine biosynthesis</keyword>
<accession>A0A7W5FVC1</accession>
<feature type="binding site" evidence="19">
    <location>
        <position position="301"/>
    </location>
    <ligand>
        <name>Mg(2+)</name>
        <dbReference type="ChEBI" id="CHEBI:18420"/>
        <label>2</label>
    </ligand>
</feature>
<feature type="binding site" evidence="19">
    <location>
        <position position="750"/>
    </location>
    <ligand>
        <name>ATP</name>
        <dbReference type="ChEBI" id="CHEBI:30616"/>
        <label>2</label>
    </ligand>
</feature>
<feature type="binding site" evidence="19">
    <location>
        <position position="210"/>
    </location>
    <ligand>
        <name>ATP</name>
        <dbReference type="ChEBI" id="CHEBI:30616"/>
        <label>1</label>
    </ligand>
</feature>
<evidence type="ECO:0000256" key="6">
    <source>
        <dbReference type="ARBA" id="ARBA00022598"/>
    </source>
</evidence>
<comment type="catalytic activity">
    <reaction evidence="16 19">
        <text>hydrogencarbonate + L-glutamine + 2 ATP + H2O = carbamoyl phosphate + L-glutamate + 2 ADP + phosphate + 2 H(+)</text>
        <dbReference type="Rhea" id="RHEA:18633"/>
        <dbReference type="ChEBI" id="CHEBI:15377"/>
        <dbReference type="ChEBI" id="CHEBI:15378"/>
        <dbReference type="ChEBI" id="CHEBI:17544"/>
        <dbReference type="ChEBI" id="CHEBI:29985"/>
        <dbReference type="ChEBI" id="CHEBI:30616"/>
        <dbReference type="ChEBI" id="CHEBI:43474"/>
        <dbReference type="ChEBI" id="CHEBI:58228"/>
        <dbReference type="ChEBI" id="CHEBI:58359"/>
        <dbReference type="ChEBI" id="CHEBI:456216"/>
        <dbReference type="EC" id="6.3.5.5"/>
    </reaction>
</comment>
<keyword evidence="8" id="KW-0479">Metal-binding</keyword>
<feature type="binding site" evidence="19">
    <location>
        <position position="169"/>
    </location>
    <ligand>
        <name>ATP</name>
        <dbReference type="ChEBI" id="CHEBI:30616"/>
        <label>1</label>
    </ligand>
</feature>
<evidence type="ECO:0000256" key="18">
    <source>
        <dbReference type="ARBA" id="ARBA00062056"/>
    </source>
</evidence>
<feature type="binding site" evidence="19">
    <location>
        <position position="301"/>
    </location>
    <ligand>
        <name>Mn(2+)</name>
        <dbReference type="ChEBI" id="CHEBI:29035"/>
        <label>2</label>
    </ligand>
</feature>
<feature type="binding site" evidence="19">
    <location>
        <position position="843"/>
    </location>
    <ligand>
        <name>Mg(2+)</name>
        <dbReference type="ChEBI" id="CHEBI:18420"/>
        <label>4</label>
    </ligand>
</feature>
<dbReference type="SUPFAM" id="SSF52335">
    <property type="entry name" value="Methylglyoxal synthase-like"/>
    <property type="match status" value="1"/>
</dbReference>
<dbReference type="PROSITE" id="PS00867">
    <property type="entry name" value="CPSASE_2"/>
    <property type="match status" value="2"/>
</dbReference>
<feature type="binding site" evidence="19">
    <location>
        <position position="843"/>
    </location>
    <ligand>
        <name>ATP</name>
        <dbReference type="ChEBI" id="CHEBI:30616"/>
        <label>2</label>
    </ligand>
</feature>
<comment type="pathway">
    <text evidence="2 19">Pyrimidine metabolism; UMP biosynthesis via de novo pathway; (S)-dihydroorotate from bicarbonate: step 1/3.</text>
</comment>
<dbReference type="GO" id="GO:0006526">
    <property type="term" value="P:L-arginine biosynthetic process"/>
    <property type="evidence" value="ECO:0007669"/>
    <property type="project" value="UniProtKB-UniRule"/>
</dbReference>
<dbReference type="PANTHER" id="PTHR11405">
    <property type="entry name" value="CARBAMOYLTRANSFERASE FAMILY MEMBER"/>
    <property type="match status" value="1"/>
</dbReference>
<dbReference type="InterPro" id="IPR005480">
    <property type="entry name" value="CPSase_lsu_oligo"/>
</dbReference>
<dbReference type="FunFam" id="1.10.1030.10:FF:000002">
    <property type="entry name" value="Carbamoyl-phosphate synthase large chain"/>
    <property type="match status" value="1"/>
</dbReference>
<keyword evidence="6 19" id="KW-0436">Ligase</keyword>
<dbReference type="PRINTS" id="PR00098">
    <property type="entry name" value="CPSASE"/>
</dbReference>
<feature type="binding site" evidence="19">
    <location>
        <position position="823"/>
    </location>
    <ligand>
        <name>Mn(2+)</name>
        <dbReference type="ChEBI" id="CHEBI:29035"/>
        <label>3</label>
    </ligand>
</feature>
<dbReference type="Gene3D" id="1.10.1030.10">
    <property type="entry name" value="Carbamoyl-phosphate synthetase, large subunit oligomerisation domain"/>
    <property type="match status" value="1"/>
</dbReference>
<feature type="binding site" evidence="19">
    <location>
        <position position="175"/>
    </location>
    <ligand>
        <name>ATP</name>
        <dbReference type="ChEBI" id="CHEBI:30616"/>
        <label>1</label>
    </ligand>
</feature>
<dbReference type="PROSITE" id="PS50975">
    <property type="entry name" value="ATP_GRASP"/>
    <property type="match status" value="2"/>
</dbReference>
<feature type="domain" description="MGS-like" evidence="21">
    <location>
        <begin position="939"/>
        <end position="1073"/>
    </location>
</feature>
<dbReference type="SUPFAM" id="SSF56059">
    <property type="entry name" value="Glutathione synthetase ATP-binding domain-like"/>
    <property type="match status" value="2"/>
</dbReference>
<feature type="binding site" evidence="19">
    <location>
        <position position="709"/>
    </location>
    <ligand>
        <name>ATP</name>
        <dbReference type="ChEBI" id="CHEBI:30616"/>
        <label>2</label>
    </ligand>
</feature>
<dbReference type="GO" id="GO:0005524">
    <property type="term" value="F:ATP binding"/>
    <property type="evidence" value="ECO:0007669"/>
    <property type="project" value="UniProtKB-UniRule"/>
</dbReference>
<feature type="region of interest" description="Carboxyphosphate synthetic domain" evidence="19">
    <location>
        <begin position="1"/>
        <end position="403"/>
    </location>
</feature>
<evidence type="ECO:0000256" key="7">
    <source>
        <dbReference type="ARBA" id="ARBA00022605"/>
    </source>
</evidence>
<comment type="similarity">
    <text evidence="4 19">Belongs to the CarB family.</text>
</comment>
<dbReference type="FunFam" id="3.30.1490.20:FF:000001">
    <property type="entry name" value="Carbamoyl-phosphate synthase large chain"/>
    <property type="match status" value="1"/>
</dbReference>
<dbReference type="GO" id="GO:0004088">
    <property type="term" value="F:carbamoyl-phosphate synthase (glutamine-hydrolyzing) activity"/>
    <property type="evidence" value="ECO:0007669"/>
    <property type="project" value="UniProtKB-UniRule"/>
</dbReference>
<feature type="binding site" evidence="19">
    <location>
        <position position="781"/>
    </location>
    <ligand>
        <name>ATP</name>
        <dbReference type="ChEBI" id="CHEBI:30616"/>
        <label>2</label>
    </ligand>
</feature>
<dbReference type="FunFam" id="3.40.50.20:FF:000001">
    <property type="entry name" value="Carbamoyl-phosphate synthase large chain"/>
    <property type="match status" value="1"/>
</dbReference>
<comment type="caution">
    <text evidence="19">Lacks conserved residue(s) required for the propagation of feature annotation.</text>
</comment>
<feature type="binding site" evidence="19">
    <location>
        <position position="241"/>
    </location>
    <ligand>
        <name>ATP</name>
        <dbReference type="ChEBI" id="CHEBI:30616"/>
        <label>1</label>
    </ligand>
</feature>
<dbReference type="SMART" id="SM01096">
    <property type="entry name" value="CPSase_L_D3"/>
    <property type="match status" value="1"/>
</dbReference>
<evidence type="ECO:0000313" key="23">
    <source>
        <dbReference type="Proteomes" id="UP000541535"/>
    </source>
</evidence>
<comment type="catalytic activity">
    <reaction evidence="15 19">
        <text>hydrogencarbonate + NH4(+) + 2 ATP = carbamoyl phosphate + 2 ADP + phosphate + 2 H(+)</text>
        <dbReference type="Rhea" id="RHEA:18029"/>
        <dbReference type="ChEBI" id="CHEBI:15378"/>
        <dbReference type="ChEBI" id="CHEBI:17544"/>
        <dbReference type="ChEBI" id="CHEBI:28938"/>
        <dbReference type="ChEBI" id="CHEBI:30616"/>
        <dbReference type="ChEBI" id="CHEBI:43474"/>
        <dbReference type="ChEBI" id="CHEBI:58228"/>
        <dbReference type="ChEBI" id="CHEBI:456216"/>
        <dbReference type="EC" id="6.3.4.16"/>
    </reaction>
</comment>
<dbReference type="Gene3D" id="3.40.50.450">
    <property type="match status" value="1"/>
</dbReference>
<dbReference type="Proteomes" id="UP000541535">
    <property type="component" value="Unassembled WGS sequence"/>
</dbReference>
<feature type="domain" description="ATP-grasp" evidence="20">
    <location>
        <begin position="133"/>
        <end position="328"/>
    </location>
</feature>
<feature type="binding site" evidence="19">
    <location>
        <position position="823"/>
    </location>
    <ligand>
        <name>Mg(2+)</name>
        <dbReference type="ChEBI" id="CHEBI:18420"/>
        <label>3</label>
    </ligand>
</feature>
<dbReference type="UniPathway" id="UPA00070">
    <property type="reaction ID" value="UER00115"/>
</dbReference>
<dbReference type="GO" id="GO:0044205">
    <property type="term" value="P:'de novo' UMP biosynthetic process"/>
    <property type="evidence" value="ECO:0007669"/>
    <property type="project" value="UniProtKB-UniRule"/>
</dbReference>
<feature type="binding site" evidence="19">
    <location>
        <position position="285"/>
    </location>
    <ligand>
        <name>Mg(2+)</name>
        <dbReference type="ChEBI" id="CHEBI:18420"/>
        <label>1</label>
    </ligand>
</feature>
<dbReference type="PROSITE" id="PS00866">
    <property type="entry name" value="CPSASE_1"/>
    <property type="match status" value="1"/>
</dbReference>
<dbReference type="Gene3D" id="3.40.50.1380">
    <property type="entry name" value="Methylglyoxal synthase-like domain"/>
    <property type="match status" value="1"/>
</dbReference>
<dbReference type="SUPFAM" id="SSF48108">
    <property type="entry name" value="Carbamoyl phosphate synthetase, large subunit connection domain"/>
    <property type="match status" value="1"/>
</dbReference>
<dbReference type="EMBL" id="JACHXD010000008">
    <property type="protein sequence ID" value="MBB3120083.1"/>
    <property type="molecule type" value="Genomic_DNA"/>
</dbReference>
<feature type="binding site" evidence="19">
    <location>
        <position position="129"/>
    </location>
    <ligand>
        <name>ATP</name>
        <dbReference type="ChEBI" id="CHEBI:30616"/>
        <label>1</label>
    </ligand>
</feature>
<feature type="binding site" evidence="19">
    <location>
        <position position="780"/>
    </location>
    <ligand>
        <name>ATP</name>
        <dbReference type="ChEBI" id="CHEBI:30616"/>
        <label>2</label>
    </ligand>
</feature>
<dbReference type="NCBIfam" id="NF009455">
    <property type="entry name" value="PRK12815.1"/>
    <property type="match status" value="1"/>
</dbReference>
<feature type="binding site" evidence="19">
    <location>
        <position position="208"/>
    </location>
    <ligand>
        <name>ATP</name>
        <dbReference type="ChEBI" id="CHEBI:30616"/>
        <label>1</label>
    </ligand>
</feature>
<evidence type="ECO:0000256" key="2">
    <source>
        <dbReference type="ARBA" id="ARBA00004812"/>
    </source>
</evidence>
<keyword evidence="7 19" id="KW-0028">Amino-acid biosynthesis</keyword>
<dbReference type="FunFam" id="3.40.50.20:FF:000003">
    <property type="entry name" value="Carbamoyl-phosphate synthase large chain"/>
    <property type="match status" value="1"/>
</dbReference>
<organism evidence="22 23">
    <name type="scientific">Pseudoduganella violacea</name>
    <dbReference type="NCBI Taxonomy" id="1715466"/>
    <lineage>
        <taxon>Bacteria</taxon>
        <taxon>Pseudomonadati</taxon>
        <taxon>Pseudomonadota</taxon>
        <taxon>Betaproteobacteria</taxon>
        <taxon>Burkholderiales</taxon>
        <taxon>Oxalobacteraceae</taxon>
        <taxon>Telluria group</taxon>
        <taxon>Pseudoduganella</taxon>
    </lineage>
</organism>
<dbReference type="GO" id="GO:0004087">
    <property type="term" value="F:carbamoyl-phosphate synthase (ammonia) activity"/>
    <property type="evidence" value="ECO:0007669"/>
    <property type="project" value="UniProtKB-EC"/>
</dbReference>
<feature type="region of interest" description="Allosteric domain" evidence="19">
    <location>
        <begin position="939"/>
        <end position="1272"/>
    </location>
</feature>
<feature type="binding site" evidence="19">
    <location>
        <position position="299"/>
    </location>
    <ligand>
        <name>Mn(2+)</name>
        <dbReference type="ChEBI" id="CHEBI:29035"/>
        <label>2</label>
    </ligand>
</feature>
<protein>
    <recommendedName>
        <fullName evidence="19">Carbamoyl phosphate synthase large chain</fullName>
        <ecNumber evidence="19">6.3.4.16</ecNumber>
        <ecNumber evidence="19">6.3.5.5</ecNumber>
    </recommendedName>
    <alternativeName>
        <fullName evidence="19">Carbamoyl phosphate synthetase ammonia chain</fullName>
    </alternativeName>
</protein>
<feature type="binding site" evidence="19">
    <location>
        <position position="176"/>
    </location>
    <ligand>
        <name>ATP</name>
        <dbReference type="ChEBI" id="CHEBI:30616"/>
        <label>1</label>
    </ligand>
</feature>
<feature type="binding site" evidence="19">
    <location>
        <position position="823"/>
    </location>
    <ligand>
        <name>ATP</name>
        <dbReference type="ChEBI" id="CHEBI:30616"/>
        <label>2</label>
    </ligand>
</feature>
<evidence type="ECO:0000256" key="4">
    <source>
        <dbReference type="ARBA" id="ARBA00009799"/>
    </source>
</evidence>
<keyword evidence="11 19" id="KW-0067">ATP-binding</keyword>
<comment type="caution">
    <text evidence="22">The sequence shown here is derived from an EMBL/GenBank/DDBJ whole genome shotgun (WGS) entry which is preliminary data.</text>
</comment>
<dbReference type="Gene3D" id="3.40.50.20">
    <property type="match status" value="2"/>
</dbReference>
<feature type="domain" description="ATP-grasp" evidence="20">
    <location>
        <begin position="673"/>
        <end position="872"/>
    </location>
</feature>
<dbReference type="InterPro" id="IPR036897">
    <property type="entry name" value="CarbamoylP_synth_lsu_oligo_sf"/>
</dbReference>
<evidence type="ECO:0000256" key="13">
    <source>
        <dbReference type="ARBA" id="ARBA00022975"/>
    </source>
</evidence>
<evidence type="ECO:0000256" key="5">
    <source>
        <dbReference type="ARBA" id="ARBA00022571"/>
    </source>
</evidence>
<evidence type="ECO:0000256" key="9">
    <source>
        <dbReference type="ARBA" id="ARBA00022737"/>
    </source>
</evidence>
<comment type="cofactor">
    <cofactor evidence="1">
        <name>Mn(2+)</name>
        <dbReference type="ChEBI" id="CHEBI:29035"/>
    </cofactor>
</comment>
<feature type="binding site" evidence="19">
    <location>
        <position position="755"/>
    </location>
    <ligand>
        <name>ATP</name>
        <dbReference type="ChEBI" id="CHEBI:30616"/>
        <label>2</label>
    </ligand>
</feature>
<feature type="binding site" evidence="19">
    <location>
        <position position="299"/>
    </location>
    <ligand>
        <name>ATP</name>
        <dbReference type="ChEBI" id="CHEBI:30616"/>
        <label>1</label>
    </ligand>
</feature>
<evidence type="ECO:0000256" key="8">
    <source>
        <dbReference type="ARBA" id="ARBA00022723"/>
    </source>
</evidence>
<feature type="binding site" evidence="19">
    <location>
        <position position="215"/>
    </location>
    <ligand>
        <name>ATP</name>
        <dbReference type="ChEBI" id="CHEBI:30616"/>
        <label>1</label>
    </ligand>
</feature>
<feature type="binding site" evidence="19">
    <location>
        <position position="243"/>
    </location>
    <ligand>
        <name>ATP</name>
        <dbReference type="ChEBI" id="CHEBI:30616"/>
        <label>1</label>
    </ligand>
</feature>
<feature type="binding site" evidence="19">
    <location>
        <position position="242"/>
    </location>
    <ligand>
        <name>ATP</name>
        <dbReference type="ChEBI" id="CHEBI:30616"/>
        <label>1</label>
    </ligand>
</feature>
<keyword evidence="9 19" id="KW-0677">Repeat</keyword>
<evidence type="ECO:0000313" key="22">
    <source>
        <dbReference type="EMBL" id="MBB3120083.1"/>
    </source>
</evidence>
<dbReference type="GO" id="GO:0046872">
    <property type="term" value="F:metal ion binding"/>
    <property type="evidence" value="ECO:0007669"/>
    <property type="project" value="UniProtKB-KW"/>
</dbReference>
<comment type="function">
    <text evidence="17 19">Large subunit of the glutamine-dependent carbamoyl phosphate synthetase (CPSase). CPSase catalyzes the formation of carbamoyl phosphate from the ammonia moiety of glutamine, carbonate, and phosphate donated by ATP, constituting the first step of 2 biosynthetic pathways, one leading to arginine and/or urea and the other to pyrimidine nucleotides. The large subunit (synthetase) binds the substrates ammonia (free or transferred from glutamine from the small subunit), hydrogencarbonate and ATP and carries out an ATP-coupled ligase reaction, activating hydrogencarbonate by forming carboxy phosphate which reacts with ammonia to form carbamoyl phosphate.</text>
</comment>
<feature type="binding site" evidence="19">
    <location>
        <position position="748"/>
    </location>
    <ligand>
        <name>ATP</name>
        <dbReference type="ChEBI" id="CHEBI:30616"/>
        <label>2</label>
    </ligand>
</feature>
<dbReference type="EC" id="6.3.5.5" evidence="19"/>
<dbReference type="Pfam" id="PF02787">
    <property type="entry name" value="CPSase_L_D3"/>
    <property type="match status" value="1"/>
</dbReference>
<dbReference type="InterPro" id="IPR058047">
    <property type="entry name" value="CPSase_preATP-grasp"/>
</dbReference>
<dbReference type="GO" id="GO:0006541">
    <property type="term" value="P:glutamine metabolic process"/>
    <property type="evidence" value="ECO:0007669"/>
    <property type="project" value="TreeGrafter"/>
</dbReference>
<feature type="binding site" evidence="19">
    <location>
        <position position="299"/>
    </location>
    <ligand>
        <name>Mg(2+)</name>
        <dbReference type="ChEBI" id="CHEBI:18420"/>
        <label>1</label>
    </ligand>
</feature>
<evidence type="ECO:0000256" key="17">
    <source>
        <dbReference type="ARBA" id="ARBA00057223"/>
    </source>
</evidence>
<sequence length="1272" mass="139768">MPKRTDIKRILIIGAGPIVIGQACEFDYSGAQACKALREEGYQVVLVNSNPATIMTDPVMADATYIEPITWETVARIIAKERPQAVLPTMGGQTALNCALDLHREGVLERYGVELIGATPQAIDMAEDRAKFKTAMSEIGLESARSGIAHSMAEAWAAQQKLGFPAIIRPSFTMGGSGGGIAHNEEEFHSICSRGLELSPTHELLIEESLLGWKEFEMEVVRDRKDNSIIVCSIENLDPMGVHTGDSITVAPAQTLTDKEYQIMRNASLAVLRKIGVDTGGSNVQFALNPADGRMIVIEMNPRVSRSSALASKATGFPIARVAAKLAVGFTLDELQNDITGGQTPASFEPSIDYVVTKVPRFAFEKFPGADQHLTTQMKSVGEVMAMGRTFQESFQKALRGLDVGLDGLRGSQSGRDVIEQELAAPGPQRIWYVGEAFAQGMNLVQVQALSRIDPWFLAQIQELVEVEQWLRNQRLSALERDELFRLKQLGFGDRRLAHLLGVSEHDVRARRHALKVRPVYKRVDTCAGEFVTRTAYMYSTYDEECEAQPSGKRKIMVLGGGPNRIGQGIEFDYCCVHAALALREDGYETIMVNCNPETVSTDYDTSDRLYFESLTLEDVLEIVALEKPEGVIVQYGGQTPLKLALELEANGVPIIGTSPDMIDAAEDRERFQQLLATLDLRQPPNRTARNEADAVRMAEEIGYPLVVRPSYVLGGRAMEIVHERADLERYMREAVKVSHDSPVLLDRFLDEAIEVDVDCICDGEEVLVGGVMEHIEQAGIHSGDSACSLPPYSLSAATVIEIKRQTKRLAHGLNVVGLMNVQFAVQARKIDGRMQDVVYVLEVNPRASRSVPFVSKATGLQLARIAARCMAGQLLAQQKIGGEVVLGSYSVKESVLPFAKFPGVDPILSPEMKSTGEVMGSGATFGEAFFKAQLGAGVRLPRQGRVYLRVRRGDQARAVALARNLYGAGFEIAASRVTAMVIEAGEVPVVSLEDEEIMALLERKELAMAIITVDEKRGAIAASRKLRVAAMGSGAVLLTTIAAAEAVLEALPHAERLTLLSLQEMHACADAARHALALAGRQQPAPSDLAAATLQLPERRATRRERAVGGVPLKLFIRQPFTESDQRQQAMVAEIMQLIDSANGLPHAFDYLTGLQAESADTFRQSFEQSQQQAFTPQNFRRHRLQLLEQADALINIRVGMSESSAFELSYHIFKGRRTPILFLVWQGAPIKTTLLRELDDLCDVTYIEFDQVEELRAGVHRFFQKLYLQG</sequence>
<dbReference type="HAMAP" id="MF_01210_B">
    <property type="entry name" value="CPSase_L_chain_B"/>
    <property type="match status" value="1"/>
</dbReference>
<dbReference type="InterPro" id="IPR005483">
    <property type="entry name" value="CPSase_dom"/>
</dbReference>